<feature type="transmembrane region" description="Helical" evidence="10">
    <location>
        <begin position="164"/>
        <end position="186"/>
    </location>
</feature>
<dbReference type="Proteomes" id="UP001596527">
    <property type="component" value="Unassembled WGS sequence"/>
</dbReference>
<name>A0ABW2SLD1_9ACTO</name>
<keyword evidence="14" id="KW-1185">Reference proteome</keyword>
<keyword evidence="3" id="KW-0597">Phosphoprotein</keyword>
<evidence type="ECO:0000259" key="11">
    <source>
        <dbReference type="Pfam" id="PF02518"/>
    </source>
</evidence>
<dbReference type="Pfam" id="PF02518">
    <property type="entry name" value="HATPase_c"/>
    <property type="match status" value="1"/>
</dbReference>
<evidence type="ECO:0000256" key="5">
    <source>
        <dbReference type="ARBA" id="ARBA00022741"/>
    </source>
</evidence>
<dbReference type="SUPFAM" id="SSF55874">
    <property type="entry name" value="ATPase domain of HSP90 chaperone/DNA topoisomerase II/histidine kinase"/>
    <property type="match status" value="1"/>
</dbReference>
<keyword evidence="10" id="KW-0812">Transmembrane</keyword>
<proteinExistence type="predicted"/>
<dbReference type="InterPro" id="IPR011712">
    <property type="entry name" value="Sig_transdc_His_kin_sub3_dim/P"/>
</dbReference>
<dbReference type="InterPro" id="IPR036890">
    <property type="entry name" value="HATPase_C_sf"/>
</dbReference>
<feature type="transmembrane region" description="Helical" evidence="10">
    <location>
        <begin position="75"/>
        <end position="99"/>
    </location>
</feature>
<dbReference type="EMBL" id="JBHTEF010000001">
    <property type="protein sequence ID" value="MFC7580887.1"/>
    <property type="molecule type" value="Genomic_DNA"/>
</dbReference>
<evidence type="ECO:0000256" key="9">
    <source>
        <dbReference type="SAM" id="Coils"/>
    </source>
</evidence>
<keyword evidence="7" id="KW-0067">ATP-binding</keyword>
<evidence type="ECO:0000256" key="10">
    <source>
        <dbReference type="SAM" id="Phobius"/>
    </source>
</evidence>
<organism evidence="13 14">
    <name type="scientific">Schaalia naturae</name>
    <dbReference type="NCBI Taxonomy" id="635203"/>
    <lineage>
        <taxon>Bacteria</taxon>
        <taxon>Bacillati</taxon>
        <taxon>Actinomycetota</taxon>
        <taxon>Actinomycetes</taxon>
        <taxon>Actinomycetales</taxon>
        <taxon>Actinomycetaceae</taxon>
        <taxon>Schaalia</taxon>
    </lineage>
</organism>
<evidence type="ECO:0000256" key="1">
    <source>
        <dbReference type="ARBA" id="ARBA00000085"/>
    </source>
</evidence>
<dbReference type="EC" id="2.7.13.3" evidence="2"/>
<evidence type="ECO:0000256" key="8">
    <source>
        <dbReference type="ARBA" id="ARBA00023012"/>
    </source>
</evidence>
<dbReference type="PANTHER" id="PTHR24421">
    <property type="entry name" value="NITRATE/NITRITE SENSOR PROTEIN NARX-RELATED"/>
    <property type="match status" value="1"/>
</dbReference>
<keyword evidence="8" id="KW-0902">Two-component regulatory system</keyword>
<evidence type="ECO:0000313" key="13">
    <source>
        <dbReference type="EMBL" id="MFC7580887.1"/>
    </source>
</evidence>
<feature type="transmembrane region" description="Helical" evidence="10">
    <location>
        <begin position="20"/>
        <end position="40"/>
    </location>
</feature>
<evidence type="ECO:0000256" key="2">
    <source>
        <dbReference type="ARBA" id="ARBA00012438"/>
    </source>
</evidence>
<feature type="transmembrane region" description="Helical" evidence="10">
    <location>
        <begin position="120"/>
        <end position="144"/>
    </location>
</feature>
<evidence type="ECO:0000256" key="7">
    <source>
        <dbReference type="ARBA" id="ARBA00022840"/>
    </source>
</evidence>
<comment type="caution">
    <text evidence="13">The sequence shown here is derived from an EMBL/GenBank/DDBJ whole genome shotgun (WGS) entry which is preliminary data.</text>
</comment>
<evidence type="ECO:0000256" key="3">
    <source>
        <dbReference type="ARBA" id="ARBA00022553"/>
    </source>
</evidence>
<feature type="domain" description="Signal transduction histidine kinase subgroup 3 dimerisation and phosphoacceptor" evidence="12">
    <location>
        <begin position="221"/>
        <end position="288"/>
    </location>
</feature>
<dbReference type="Gene3D" id="3.30.565.10">
    <property type="entry name" value="Histidine kinase-like ATPase, C-terminal domain"/>
    <property type="match status" value="1"/>
</dbReference>
<keyword evidence="10" id="KW-1133">Transmembrane helix</keyword>
<keyword evidence="10" id="KW-0472">Membrane</keyword>
<evidence type="ECO:0000313" key="14">
    <source>
        <dbReference type="Proteomes" id="UP001596527"/>
    </source>
</evidence>
<evidence type="ECO:0000256" key="4">
    <source>
        <dbReference type="ARBA" id="ARBA00022679"/>
    </source>
</evidence>
<sequence length="445" mass="47311">MDPQSERPLAARPAPGPAAIRSDALAAVALFLTSVLTMALTRMTGLYPQVPGPAASLALLALAVLPLALRRSRPWLCVALVALGFGLAGGVGVPEYLITQISLFTGLYSEGAWDPDRRRAVWVRGLVVAAMSVWLLVSLFRATTDPDVLDALPLDASGWSLSPLVAYMLIQLLTNVLYFGGAWWFGERAWASACDRARLEDLARELSAQRRHAEQQAVALERVRIARELHDAVAHHVSLIGVQAGAARLALEARPDGARVAREALVRIEDASRSAVDDMHSILHALRRGGGDGPAGVLEAGADDAAHPTASLGVDRLPELAVESAATGVPTTFTEIGAPLPVPPLVSLNLYRVAQEALTNVRRHDGPGTTADVRLRHGEGWVELEIANTRPARRLARPMSGPSGLGLVGMRERVESDGGRFEAGPLSSGGWVVRARVPLSRGTES</sequence>
<dbReference type="Pfam" id="PF07730">
    <property type="entry name" value="HisKA_3"/>
    <property type="match status" value="1"/>
</dbReference>
<dbReference type="PANTHER" id="PTHR24421:SF10">
    <property type="entry name" value="NITRATE_NITRITE SENSOR PROTEIN NARQ"/>
    <property type="match status" value="1"/>
</dbReference>
<reference evidence="14" key="1">
    <citation type="journal article" date="2019" name="Int. J. Syst. Evol. Microbiol.">
        <title>The Global Catalogue of Microorganisms (GCM) 10K type strain sequencing project: providing services to taxonomists for standard genome sequencing and annotation.</title>
        <authorList>
            <consortium name="The Broad Institute Genomics Platform"/>
            <consortium name="The Broad Institute Genome Sequencing Center for Infectious Disease"/>
            <person name="Wu L."/>
            <person name="Ma J."/>
        </authorList>
    </citation>
    <scope>NUCLEOTIDE SEQUENCE [LARGE SCALE GENOMIC DNA]</scope>
    <source>
        <strain evidence="14">CCUG 56698</strain>
    </source>
</reference>
<comment type="catalytic activity">
    <reaction evidence="1">
        <text>ATP + protein L-histidine = ADP + protein N-phospho-L-histidine.</text>
        <dbReference type="EC" id="2.7.13.3"/>
    </reaction>
</comment>
<feature type="transmembrane region" description="Helical" evidence="10">
    <location>
        <begin position="52"/>
        <end position="69"/>
    </location>
</feature>
<dbReference type="RefSeq" id="WP_380973466.1">
    <property type="nucleotide sequence ID" value="NZ_JBHTEF010000001.1"/>
</dbReference>
<protein>
    <recommendedName>
        <fullName evidence="2">histidine kinase</fullName>
        <ecNumber evidence="2">2.7.13.3</ecNumber>
    </recommendedName>
</protein>
<dbReference type="InterPro" id="IPR050482">
    <property type="entry name" value="Sensor_HK_TwoCompSys"/>
</dbReference>
<feature type="coiled-coil region" evidence="9">
    <location>
        <begin position="196"/>
        <end position="223"/>
    </location>
</feature>
<evidence type="ECO:0000259" key="12">
    <source>
        <dbReference type="Pfam" id="PF07730"/>
    </source>
</evidence>
<gene>
    <name evidence="13" type="ORF">ACFQWG_06715</name>
</gene>
<dbReference type="CDD" id="cd16917">
    <property type="entry name" value="HATPase_UhpB-NarQ-NarX-like"/>
    <property type="match status" value="1"/>
</dbReference>
<dbReference type="GO" id="GO:0016301">
    <property type="term" value="F:kinase activity"/>
    <property type="evidence" value="ECO:0007669"/>
    <property type="project" value="UniProtKB-KW"/>
</dbReference>
<keyword evidence="4" id="KW-0808">Transferase</keyword>
<dbReference type="InterPro" id="IPR003594">
    <property type="entry name" value="HATPase_dom"/>
</dbReference>
<keyword evidence="5" id="KW-0547">Nucleotide-binding</keyword>
<accession>A0ABW2SLD1</accession>
<keyword evidence="6 13" id="KW-0418">Kinase</keyword>
<evidence type="ECO:0000256" key="6">
    <source>
        <dbReference type="ARBA" id="ARBA00022777"/>
    </source>
</evidence>
<feature type="domain" description="Histidine kinase/HSP90-like ATPase" evidence="11">
    <location>
        <begin position="348"/>
        <end position="440"/>
    </location>
</feature>
<keyword evidence="9" id="KW-0175">Coiled coil</keyword>
<dbReference type="Gene3D" id="1.20.5.1930">
    <property type="match status" value="1"/>
</dbReference>